<sequence>MRQNRLIQYAPHILIDEERKMKTFVKGLKPKLQHALLTGEKAKENHITGPSWKNAQIHNGLPMVGRVISTKSYFKSFLGTKINRFIQLVKGLDISVLEDSLFFLPFNRQSDLKIAFDGYPWVLDKHALVLNKIPFAMDPNFVNLDWFFESHPIKIKIKIDMTKCIQWGINICTPEGQMPLISLTYEHLPTLYFLSEILGHLERCYPL</sequence>
<dbReference type="EMBL" id="NKXS01006374">
    <property type="protein sequence ID" value="PIN01529.1"/>
    <property type="molecule type" value="Genomic_DNA"/>
</dbReference>
<gene>
    <name evidence="1" type="ORF">CDL12_25965</name>
</gene>
<name>A0A2G9G8B1_9LAMI</name>
<evidence type="ECO:0000313" key="2">
    <source>
        <dbReference type="Proteomes" id="UP000231279"/>
    </source>
</evidence>
<comment type="caution">
    <text evidence="1">The sequence shown here is derived from an EMBL/GenBank/DDBJ whole genome shotgun (WGS) entry which is preliminary data.</text>
</comment>
<reference evidence="2" key="1">
    <citation type="journal article" date="2018" name="Gigascience">
        <title>Genome assembly of the Pink Ipe (Handroanthus impetiginosus, Bignoniaceae), a highly valued, ecologically keystone Neotropical timber forest tree.</title>
        <authorList>
            <person name="Silva-Junior O.B."/>
            <person name="Grattapaglia D."/>
            <person name="Novaes E."/>
            <person name="Collevatti R.G."/>
        </authorList>
    </citation>
    <scope>NUCLEOTIDE SEQUENCE [LARGE SCALE GENOMIC DNA]</scope>
    <source>
        <strain evidence="2">cv. UFG-1</strain>
    </source>
</reference>
<protein>
    <recommendedName>
        <fullName evidence="3">DUF4283 domain-containing protein</fullName>
    </recommendedName>
</protein>
<evidence type="ECO:0008006" key="3">
    <source>
        <dbReference type="Google" id="ProtNLM"/>
    </source>
</evidence>
<dbReference type="OrthoDB" id="1924068at2759"/>
<proteinExistence type="predicted"/>
<keyword evidence="2" id="KW-1185">Reference proteome</keyword>
<dbReference type="AlphaFoldDB" id="A0A2G9G8B1"/>
<accession>A0A2G9G8B1</accession>
<evidence type="ECO:0000313" key="1">
    <source>
        <dbReference type="EMBL" id="PIN01529.1"/>
    </source>
</evidence>
<organism evidence="1 2">
    <name type="scientific">Handroanthus impetiginosus</name>
    <dbReference type="NCBI Taxonomy" id="429701"/>
    <lineage>
        <taxon>Eukaryota</taxon>
        <taxon>Viridiplantae</taxon>
        <taxon>Streptophyta</taxon>
        <taxon>Embryophyta</taxon>
        <taxon>Tracheophyta</taxon>
        <taxon>Spermatophyta</taxon>
        <taxon>Magnoliopsida</taxon>
        <taxon>eudicotyledons</taxon>
        <taxon>Gunneridae</taxon>
        <taxon>Pentapetalae</taxon>
        <taxon>asterids</taxon>
        <taxon>lamiids</taxon>
        <taxon>Lamiales</taxon>
        <taxon>Bignoniaceae</taxon>
        <taxon>Crescentiina</taxon>
        <taxon>Tabebuia alliance</taxon>
        <taxon>Handroanthus</taxon>
    </lineage>
</organism>
<dbReference type="Proteomes" id="UP000231279">
    <property type="component" value="Unassembled WGS sequence"/>
</dbReference>